<comment type="caution">
    <text evidence="1">The sequence shown here is derived from an EMBL/GenBank/DDBJ whole genome shotgun (WGS) entry which is preliminary data.</text>
</comment>
<proteinExistence type="predicted"/>
<keyword evidence="2" id="KW-1185">Reference proteome</keyword>
<dbReference type="Proteomes" id="UP001274896">
    <property type="component" value="Unassembled WGS sequence"/>
</dbReference>
<dbReference type="EMBL" id="JAUCMX010000017">
    <property type="protein sequence ID" value="KAK3518513.1"/>
    <property type="molecule type" value="Genomic_DNA"/>
</dbReference>
<sequence>MEKIQEFIPFAREMLSARPSKGAMKVYLVGGTFAVLGIMSGVVEAACSLFPEQEEITLTKVMEETVTVTAQTQEPQTIIPEDDELDAEMEAKAKEHPMLGQRRMSFRAHAS</sequence>
<dbReference type="PANTHER" id="PTHR15570">
    <property type="entry name" value="G0/G1 SWITCH PROTEIN 2"/>
    <property type="match status" value="1"/>
</dbReference>
<dbReference type="AlphaFoldDB" id="A0AAE0QD02"/>
<name>A0AAE0QD02_9TELE</name>
<dbReference type="PANTHER" id="PTHR15570:SF2">
    <property type="entry name" value="G0_G1 SWITCH PROTEIN 2"/>
    <property type="match status" value="1"/>
</dbReference>
<organism evidence="1 2">
    <name type="scientific">Hemibagrus guttatus</name>
    <dbReference type="NCBI Taxonomy" id="175788"/>
    <lineage>
        <taxon>Eukaryota</taxon>
        <taxon>Metazoa</taxon>
        <taxon>Chordata</taxon>
        <taxon>Craniata</taxon>
        <taxon>Vertebrata</taxon>
        <taxon>Euteleostomi</taxon>
        <taxon>Actinopterygii</taxon>
        <taxon>Neopterygii</taxon>
        <taxon>Teleostei</taxon>
        <taxon>Ostariophysi</taxon>
        <taxon>Siluriformes</taxon>
        <taxon>Bagridae</taxon>
        <taxon>Hemibagrus</taxon>
    </lineage>
</organism>
<reference evidence="1" key="1">
    <citation type="submission" date="2023-06" db="EMBL/GenBank/DDBJ databases">
        <title>Male Hemibagrus guttatus genome.</title>
        <authorList>
            <person name="Bian C."/>
        </authorList>
    </citation>
    <scope>NUCLEOTIDE SEQUENCE</scope>
    <source>
        <strain evidence="1">Male_cb2023</strain>
        <tissue evidence="1">Muscle</tissue>
    </source>
</reference>
<dbReference type="InterPro" id="IPR016821">
    <property type="entry name" value="G0S2"/>
</dbReference>
<evidence type="ECO:0000313" key="2">
    <source>
        <dbReference type="Proteomes" id="UP001274896"/>
    </source>
</evidence>
<accession>A0AAE0QD02</accession>
<gene>
    <name evidence="1" type="ORF">QTP70_001517</name>
</gene>
<dbReference type="Pfam" id="PF15103">
    <property type="entry name" value="G0-G1_switch_2"/>
    <property type="match status" value="1"/>
</dbReference>
<evidence type="ECO:0000313" key="1">
    <source>
        <dbReference type="EMBL" id="KAK3518513.1"/>
    </source>
</evidence>
<dbReference type="PROSITE" id="PS00430">
    <property type="entry name" value="TONB_DEPENDENT_REC_1"/>
    <property type="match status" value="1"/>
</dbReference>
<evidence type="ECO:0008006" key="3">
    <source>
        <dbReference type="Google" id="ProtNLM"/>
    </source>
</evidence>
<protein>
    <recommendedName>
        <fullName evidence="3">G0/G1 switch protein 2</fullName>
    </recommendedName>
</protein>
<dbReference type="InterPro" id="IPR010916">
    <property type="entry name" value="TonB_box_CS"/>
</dbReference>